<keyword evidence="3" id="KW-0813">Transport</keyword>
<keyword evidence="7" id="KW-0472">Membrane</keyword>
<feature type="compositionally biased region" description="Acidic residues" evidence="8">
    <location>
        <begin position="122"/>
        <end position="140"/>
    </location>
</feature>
<evidence type="ECO:0000256" key="8">
    <source>
        <dbReference type="SAM" id="MobiDB-lite"/>
    </source>
</evidence>
<feature type="compositionally biased region" description="Basic and acidic residues" evidence="8">
    <location>
        <begin position="468"/>
        <end position="477"/>
    </location>
</feature>
<evidence type="ECO:0000256" key="5">
    <source>
        <dbReference type="ARBA" id="ARBA00022737"/>
    </source>
</evidence>
<keyword evidence="4" id="KW-0812">Transmembrane</keyword>
<comment type="caution">
    <text evidence="9">The sequence shown here is derived from an EMBL/GenBank/DDBJ whole genome shotgun (WGS) entry which is preliminary data.</text>
</comment>
<dbReference type="Pfam" id="PF00153">
    <property type="entry name" value="Mito_carr"/>
    <property type="match status" value="1"/>
</dbReference>
<comment type="subcellular location">
    <subcellularLocation>
        <location evidence="1">Membrane</location>
        <topology evidence="1">Multi-pass membrane protein</topology>
    </subcellularLocation>
</comment>
<feature type="region of interest" description="Disordered" evidence="8">
    <location>
        <begin position="437"/>
        <end position="477"/>
    </location>
</feature>
<protein>
    <recommendedName>
        <fullName evidence="11">Mitochondrial carrier</fullName>
    </recommendedName>
</protein>
<keyword evidence="6" id="KW-1133">Transmembrane helix</keyword>
<dbReference type="EMBL" id="JBBXMP010000002">
    <property type="protein sequence ID" value="KAL0072233.1"/>
    <property type="molecule type" value="Genomic_DNA"/>
</dbReference>
<gene>
    <name evidence="9" type="ORF">AAF712_001158</name>
</gene>
<feature type="compositionally biased region" description="Polar residues" evidence="8">
    <location>
        <begin position="30"/>
        <end position="42"/>
    </location>
</feature>
<comment type="similarity">
    <text evidence="2">Belongs to the mitochondrial carrier (TC 2.A.29) family.</text>
</comment>
<dbReference type="InterPro" id="IPR050391">
    <property type="entry name" value="Mito_Metabolite_Transporter"/>
</dbReference>
<keyword evidence="10" id="KW-1185">Reference proteome</keyword>
<evidence type="ECO:0008006" key="11">
    <source>
        <dbReference type="Google" id="ProtNLM"/>
    </source>
</evidence>
<feature type="compositionally biased region" description="Low complexity" evidence="8">
    <location>
        <begin position="1"/>
        <end position="13"/>
    </location>
</feature>
<dbReference type="SUPFAM" id="SSF103506">
    <property type="entry name" value="Mitochondrial carrier"/>
    <property type="match status" value="1"/>
</dbReference>
<organism evidence="9 10">
    <name type="scientific">Marasmius tenuissimus</name>
    <dbReference type="NCBI Taxonomy" id="585030"/>
    <lineage>
        <taxon>Eukaryota</taxon>
        <taxon>Fungi</taxon>
        <taxon>Dikarya</taxon>
        <taxon>Basidiomycota</taxon>
        <taxon>Agaricomycotina</taxon>
        <taxon>Agaricomycetes</taxon>
        <taxon>Agaricomycetidae</taxon>
        <taxon>Agaricales</taxon>
        <taxon>Marasmiineae</taxon>
        <taxon>Marasmiaceae</taxon>
        <taxon>Marasmius</taxon>
    </lineage>
</organism>
<evidence type="ECO:0000256" key="4">
    <source>
        <dbReference type="ARBA" id="ARBA00022692"/>
    </source>
</evidence>
<name>A0ABR3AF75_9AGAR</name>
<evidence type="ECO:0000256" key="3">
    <source>
        <dbReference type="ARBA" id="ARBA00022448"/>
    </source>
</evidence>
<feature type="compositionally biased region" description="Low complexity" evidence="8">
    <location>
        <begin position="149"/>
        <end position="160"/>
    </location>
</feature>
<feature type="compositionally biased region" description="Polar residues" evidence="8">
    <location>
        <begin position="52"/>
        <end position="70"/>
    </location>
</feature>
<evidence type="ECO:0000256" key="6">
    <source>
        <dbReference type="ARBA" id="ARBA00022989"/>
    </source>
</evidence>
<dbReference type="Proteomes" id="UP001437256">
    <property type="component" value="Unassembled WGS sequence"/>
</dbReference>
<dbReference type="InterPro" id="IPR018108">
    <property type="entry name" value="MCP_transmembrane"/>
</dbReference>
<dbReference type="PANTHER" id="PTHR45618">
    <property type="entry name" value="MITOCHONDRIAL DICARBOXYLATE CARRIER-RELATED"/>
    <property type="match status" value="1"/>
</dbReference>
<sequence length="520" mass="57003">MEPSSSSVPSSSSAGPLGGGLRDQYRHPNQPWSIPTGNSSTPAHAGRPNPSGRPSHSHFNSTSHQSSQSVQFRTNVAFPPMNSLLKSLVASAMLQYTSTAIAMPWEVARTLLQVQWVPKESEDPDAEEDEDDEDSDEEAENYDHDSYFADPDATPTLPTPRSNPIHSTLPSSEEPPVSHVFLIPSHGVWPTIKRITRQPTEGYLALWKGLLTSSFTEVLGSTFQPLIHGILLPAPEPFPFHHSNSSVFLALTSHLITGIILSPLDLARTRLIVQPLNLPQGSSPSDVTYTGPIHALHSIYTNEGGLRGLYTHPHLLIPTILDNALRPLVSLTFPPMILETLGLGYVADDPENNRVLWGLAELGGSFLGLLVMLPVETVRRRLQVQIRRRSHEVEGSSKEGHAEDGGMTACVRLRPRPYHGVIDCLWRILTEEKSDPFLQSQPQQMRGRMDRRPSASARRPSTTQILEPRPHADKAKEPLLPGLSQLYQGFSMRLSASIVVFILSVLGGGDGGDSEGWAEL</sequence>
<evidence type="ECO:0000256" key="2">
    <source>
        <dbReference type="ARBA" id="ARBA00006375"/>
    </source>
</evidence>
<reference evidence="9 10" key="1">
    <citation type="submission" date="2024-05" db="EMBL/GenBank/DDBJ databases">
        <title>A draft genome resource for the thread blight pathogen Marasmius tenuissimus strain MS-2.</title>
        <authorList>
            <person name="Yulfo-Soto G.E."/>
            <person name="Baruah I.K."/>
            <person name="Amoako-Attah I."/>
            <person name="Bukari Y."/>
            <person name="Meinhardt L.W."/>
            <person name="Bailey B.A."/>
            <person name="Cohen S.P."/>
        </authorList>
    </citation>
    <scope>NUCLEOTIDE SEQUENCE [LARGE SCALE GENOMIC DNA]</scope>
    <source>
        <strain evidence="9 10">MS-2</strain>
    </source>
</reference>
<evidence type="ECO:0000313" key="9">
    <source>
        <dbReference type="EMBL" id="KAL0072233.1"/>
    </source>
</evidence>
<feature type="compositionally biased region" description="Polar residues" evidence="8">
    <location>
        <begin position="162"/>
        <end position="171"/>
    </location>
</feature>
<evidence type="ECO:0000256" key="7">
    <source>
        <dbReference type="ARBA" id="ARBA00023136"/>
    </source>
</evidence>
<evidence type="ECO:0000256" key="1">
    <source>
        <dbReference type="ARBA" id="ARBA00004141"/>
    </source>
</evidence>
<evidence type="ECO:0000313" key="10">
    <source>
        <dbReference type="Proteomes" id="UP001437256"/>
    </source>
</evidence>
<proteinExistence type="inferred from homology"/>
<accession>A0ABR3AF75</accession>
<feature type="region of interest" description="Disordered" evidence="8">
    <location>
        <begin position="1"/>
        <end position="70"/>
    </location>
</feature>
<keyword evidence="5" id="KW-0677">Repeat</keyword>
<dbReference type="Gene3D" id="1.50.40.10">
    <property type="entry name" value="Mitochondrial carrier domain"/>
    <property type="match status" value="1"/>
</dbReference>
<dbReference type="InterPro" id="IPR023395">
    <property type="entry name" value="MCP_dom_sf"/>
</dbReference>
<feature type="region of interest" description="Disordered" evidence="8">
    <location>
        <begin position="118"/>
        <end position="174"/>
    </location>
</feature>